<evidence type="ECO:0000256" key="1">
    <source>
        <dbReference type="SAM" id="Phobius"/>
    </source>
</evidence>
<dbReference type="AlphaFoldDB" id="A0A8S4QP98"/>
<evidence type="ECO:0000313" key="2">
    <source>
        <dbReference type="EMBL" id="CAH2216561.1"/>
    </source>
</evidence>
<proteinExistence type="predicted"/>
<comment type="caution">
    <text evidence="2">The sequence shown here is derived from an EMBL/GenBank/DDBJ whole genome shotgun (WGS) entry which is preliminary data.</text>
</comment>
<protein>
    <submittedName>
        <fullName evidence="2">Jg188 protein</fullName>
    </submittedName>
</protein>
<keyword evidence="1" id="KW-0472">Membrane</keyword>
<name>A0A8S4QP98_9NEOP</name>
<evidence type="ECO:0000313" key="3">
    <source>
        <dbReference type="Proteomes" id="UP000838756"/>
    </source>
</evidence>
<sequence>MVNYECCGVIDYKDFKDTNWHKANLDKLYPIQCCMLNKTSLMPISKDCTKTLEPQAQANLNISCFNALRVTVIENKGKLIFYIILFGISYSILVLFSYCIIRGEPLIKALTGNLSDILPKQEYSNKEVPSNSSLDNMMFAEEPPKRIVRVVSAINPLQSYQFTPNVYSTGLKTSPYNIRSQLK</sequence>
<keyword evidence="1" id="KW-0812">Transmembrane</keyword>
<organism evidence="2 3">
    <name type="scientific">Pararge aegeria aegeria</name>
    <dbReference type="NCBI Taxonomy" id="348720"/>
    <lineage>
        <taxon>Eukaryota</taxon>
        <taxon>Metazoa</taxon>
        <taxon>Ecdysozoa</taxon>
        <taxon>Arthropoda</taxon>
        <taxon>Hexapoda</taxon>
        <taxon>Insecta</taxon>
        <taxon>Pterygota</taxon>
        <taxon>Neoptera</taxon>
        <taxon>Endopterygota</taxon>
        <taxon>Lepidoptera</taxon>
        <taxon>Glossata</taxon>
        <taxon>Ditrysia</taxon>
        <taxon>Papilionoidea</taxon>
        <taxon>Nymphalidae</taxon>
        <taxon>Satyrinae</taxon>
        <taxon>Satyrini</taxon>
        <taxon>Parargina</taxon>
        <taxon>Pararge</taxon>
    </lineage>
</organism>
<reference evidence="2" key="1">
    <citation type="submission" date="2022-03" db="EMBL/GenBank/DDBJ databases">
        <authorList>
            <person name="Lindestad O."/>
        </authorList>
    </citation>
    <scope>NUCLEOTIDE SEQUENCE</scope>
</reference>
<keyword evidence="3" id="KW-1185">Reference proteome</keyword>
<gene>
    <name evidence="2" type="primary">jg188</name>
    <name evidence="2" type="ORF">PAEG_LOCUS4551</name>
</gene>
<accession>A0A8S4QP98</accession>
<dbReference type="EMBL" id="CAKXAJ010015794">
    <property type="protein sequence ID" value="CAH2216561.1"/>
    <property type="molecule type" value="Genomic_DNA"/>
</dbReference>
<dbReference type="OrthoDB" id="1893551at2759"/>
<dbReference type="Proteomes" id="UP000838756">
    <property type="component" value="Unassembled WGS sequence"/>
</dbReference>
<feature type="transmembrane region" description="Helical" evidence="1">
    <location>
        <begin position="79"/>
        <end position="101"/>
    </location>
</feature>
<keyword evidence="1" id="KW-1133">Transmembrane helix</keyword>